<evidence type="ECO:0000256" key="10">
    <source>
        <dbReference type="ARBA" id="ARBA00022723"/>
    </source>
</evidence>
<dbReference type="SUPFAM" id="SSF69065">
    <property type="entry name" value="RNase III domain-like"/>
    <property type="match status" value="1"/>
</dbReference>
<evidence type="ECO:0000256" key="9">
    <source>
        <dbReference type="ARBA" id="ARBA00022722"/>
    </source>
</evidence>
<sequence>MEPLSPEREKELHDFQVKLGVTFLNINLLNQSLTHSSYGHERGLPDNERLEFLGDAVLKLAATEYLYNKFPALAEGDLTKIRATVISDETFARVGGKLGLGDMLLLSGNEKRSGGQRRKSNLANTFEALIGALYLDAGLGKARDLIIDRLREEIETVSRAGYIRDYKSALQEYAQKHKQQLPHYRVIKETGPKHRRVFWIEVRVRGKKYGLGRGGNKKEAEQRAAAMALKSMKLEEKGGAPAHPAHKGERKEPGGLRGLISRVRKKIKPDEKHTD</sequence>
<evidence type="ECO:0000256" key="1">
    <source>
        <dbReference type="ARBA" id="ARBA00000109"/>
    </source>
</evidence>
<feature type="binding site" evidence="15">
    <location>
        <position position="124"/>
    </location>
    <ligand>
        <name>Mg(2+)</name>
        <dbReference type="ChEBI" id="CHEBI:18420"/>
    </ligand>
</feature>
<comment type="cofactor">
    <cofactor evidence="15">
        <name>Mg(2+)</name>
        <dbReference type="ChEBI" id="CHEBI:18420"/>
    </cofactor>
</comment>
<evidence type="ECO:0000256" key="2">
    <source>
        <dbReference type="ARBA" id="ARBA00004496"/>
    </source>
</evidence>
<comment type="caution">
    <text evidence="19">The sequence shown here is derived from an EMBL/GenBank/DDBJ whole genome shotgun (WGS) entry which is preliminary data.</text>
</comment>
<dbReference type="CDD" id="cd00593">
    <property type="entry name" value="RIBOc"/>
    <property type="match status" value="1"/>
</dbReference>
<dbReference type="Gene3D" id="1.10.1520.10">
    <property type="entry name" value="Ribonuclease III domain"/>
    <property type="match status" value="1"/>
</dbReference>
<comment type="catalytic activity">
    <reaction evidence="1 15">
        <text>Endonucleolytic cleavage to 5'-phosphomonoester.</text>
        <dbReference type="EC" id="3.1.26.3"/>
    </reaction>
</comment>
<keyword evidence="12 15" id="KW-0378">Hydrolase</keyword>
<dbReference type="PANTHER" id="PTHR11207:SF0">
    <property type="entry name" value="RIBONUCLEASE 3"/>
    <property type="match status" value="1"/>
</dbReference>
<dbReference type="GO" id="GO:0005737">
    <property type="term" value="C:cytoplasm"/>
    <property type="evidence" value="ECO:0007669"/>
    <property type="project" value="UniProtKB-SubCell"/>
</dbReference>
<dbReference type="GO" id="GO:0004525">
    <property type="term" value="F:ribonuclease III activity"/>
    <property type="evidence" value="ECO:0007669"/>
    <property type="project" value="UniProtKB-UniRule"/>
</dbReference>
<evidence type="ECO:0000256" key="7">
    <source>
        <dbReference type="ARBA" id="ARBA00022664"/>
    </source>
</evidence>
<dbReference type="AlphaFoldDB" id="A0A1F4Q1V1"/>
<name>A0A1F4Q1V1_UNCSA</name>
<dbReference type="GO" id="GO:0042802">
    <property type="term" value="F:identical protein binding"/>
    <property type="evidence" value="ECO:0007669"/>
    <property type="project" value="UniProtKB-ARBA"/>
</dbReference>
<evidence type="ECO:0000256" key="4">
    <source>
        <dbReference type="ARBA" id="ARBA00011738"/>
    </source>
</evidence>
<dbReference type="Pfam" id="PF00035">
    <property type="entry name" value="dsrm"/>
    <property type="match status" value="1"/>
</dbReference>
<feature type="binding site" evidence="15">
    <location>
        <position position="51"/>
    </location>
    <ligand>
        <name>Mg(2+)</name>
        <dbReference type="ChEBI" id="CHEBI:18420"/>
    </ligand>
</feature>
<dbReference type="GO" id="GO:0006364">
    <property type="term" value="P:rRNA processing"/>
    <property type="evidence" value="ECO:0007669"/>
    <property type="project" value="UniProtKB-UniRule"/>
</dbReference>
<dbReference type="InterPro" id="IPR000999">
    <property type="entry name" value="RNase_III_dom"/>
</dbReference>
<keyword evidence="14 15" id="KW-0694">RNA-binding</keyword>
<feature type="domain" description="DRBM" evidence="17">
    <location>
        <begin position="165"/>
        <end position="234"/>
    </location>
</feature>
<keyword evidence="8 15" id="KW-0819">tRNA processing</keyword>
<feature type="domain" description="RNase III" evidence="18">
    <location>
        <begin position="12"/>
        <end position="138"/>
    </location>
</feature>
<dbReference type="PANTHER" id="PTHR11207">
    <property type="entry name" value="RIBONUCLEASE III"/>
    <property type="match status" value="1"/>
</dbReference>
<comment type="function">
    <text evidence="15">Digests double-stranded RNA. Involved in the processing of primary rRNA transcript to yield the immediate precursors to the large and small rRNAs (23S and 16S). Processes some mRNAs, and tRNAs when they are encoded in the rRNA operon. Processes pre-crRNA and tracrRNA of type II CRISPR loci if present in the organism.</text>
</comment>
<protein>
    <recommendedName>
        <fullName evidence="15">Ribonuclease 3</fullName>
        <ecNumber evidence="15">3.1.26.3</ecNumber>
    </recommendedName>
    <alternativeName>
        <fullName evidence="15">Ribonuclease III</fullName>
        <shortName evidence="15">RNase III</shortName>
    </alternativeName>
</protein>
<evidence type="ECO:0000256" key="13">
    <source>
        <dbReference type="ARBA" id="ARBA00022842"/>
    </source>
</evidence>
<feature type="active site" evidence="15">
    <location>
        <position position="55"/>
    </location>
</feature>
<evidence type="ECO:0000256" key="14">
    <source>
        <dbReference type="ARBA" id="ARBA00022884"/>
    </source>
</evidence>
<evidence type="ECO:0000256" key="16">
    <source>
        <dbReference type="SAM" id="MobiDB-lite"/>
    </source>
</evidence>
<keyword evidence="5 15" id="KW-0963">Cytoplasm</keyword>
<evidence type="ECO:0000259" key="17">
    <source>
        <dbReference type="PROSITE" id="PS50137"/>
    </source>
</evidence>
<dbReference type="PROSITE" id="PS50137">
    <property type="entry name" value="DS_RBD"/>
    <property type="match status" value="1"/>
</dbReference>
<keyword evidence="13 15" id="KW-0460">Magnesium</keyword>
<evidence type="ECO:0000259" key="18">
    <source>
        <dbReference type="PROSITE" id="PS50142"/>
    </source>
</evidence>
<dbReference type="SMART" id="SM00358">
    <property type="entry name" value="DSRM"/>
    <property type="match status" value="1"/>
</dbReference>
<evidence type="ECO:0000256" key="12">
    <source>
        <dbReference type="ARBA" id="ARBA00022801"/>
    </source>
</evidence>
<organism evidence="19 20">
    <name type="scientific">candidate division WOR-1 bacterium RIFCSPHIGHO2_01_FULL_53_15</name>
    <dbReference type="NCBI Taxonomy" id="1802564"/>
    <lineage>
        <taxon>Bacteria</taxon>
        <taxon>Bacillati</taxon>
        <taxon>Saganbacteria</taxon>
    </lineage>
</organism>
<dbReference type="GO" id="GO:0046872">
    <property type="term" value="F:metal ion binding"/>
    <property type="evidence" value="ECO:0007669"/>
    <property type="project" value="UniProtKB-KW"/>
</dbReference>
<dbReference type="NCBIfam" id="TIGR02191">
    <property type="entry name" value="RNaseIII"/>
    <property type="match status" value="1"/>
</dbReference>
<accession>A0A1F4Q1V1</accession>
<comment type="similarity">
    <text evidence="3">Belongs to the ribonuclease III family.</text>
</comment>
<dbReference type="GO" id="GO:0019843">
    <property type="term" value="F:rRNA binding"/>
    <property type="evidence" value="ECO:0007669"/>
    <property type="project" value="UniProtKB-KW"/>
</dbReference>
<evidence type="ECO:0000256" key="15">
    <source>
        <dbReference type="HAMAP-Rule" id="MF_00104"/>
    </source>
</evidence>
<evidence type="ECO:0000256" key="6">
    <source>
        <dbReference type="ARBA" id="ARBA00022552"/>
    </source>
</evidence>
<dbReference type="GO" id="GO:0010468">
    <property type="term" value="P:regulation of gene expression"/>
    <property type="evidence" value="ECO:0007669"/>
    <property type="project" value="TreeGrafter"/>
</dbReference>
<comment type="subcellular location">
    <subcellularLocation>
        <location evidence="2 15">Cytoplasm</location>
    </subcellularLocation>
</comment>
<keyword evidence="7 15" id="KW-0507">mRNA processing</keyword>
<comment type="subunit">
    <text evidence="4 15">Homodimer.</text>
</comment>
<dbReference type="PROSITE" id="PS50142">
    <property type="entry name" value="RNASE_3_2"/>
    <property type="match status" value="1"/>
</dbReference>
<evidence type="ECO:0000313" key="20">
    <source>
        <dbReference type="Proteomes" id="UP000178724"/>
    </source>
</evidence>
<dbReference type="Proteomes" id="UP000178724">
    <property type="component" value="Unassembled WGS sequence"/>
</dbReference>
<keyword evidence="10 15" id="KW-0479">Metal-binding</keyword>
<evidence type="ECO:0000256" key="5">
    <source>
        <dbReference type="ARBA" id="ARBA00022490"/>
    </source>
</evidence>
<dbReference type="InterPro" id="IPR036389">
    <property type="entry name" value="RNase_III_sf"/>
</dbReference>
<feature type="binding site" evidence="15">
    <location>
        <position position="127"/>
    </location>
    <ligand>
        <name>Mg(2+)</name>
        <dbReference type="ChEBI" id="CHEBI:18420"/>
    </ligand>
</feature>
<keyword evidence="6 15" id="KW-0698">rRNA processing</keyword>
<keyword evidence="9 15" id="KW-0540">Nuclease</keyword>
<feature type="active site" evidence="15">
    <location>
        <position position="127"/>
    </location>
</feature>
<dbReference type="FunFam" id="3.30.160.20:FF:000003">
    <property type="entry name" value="Ribonuclease 3"/>
    <property type="match status" value="1"/>
</dbReference>
<proteinExistence type="inferred from homology"/>
<keyword evidence="15" id="KW-0699">rRNA-binding</keyword>
<feature type="region of interest" description="Disordered" evidence="16">
    <location>
        <begin position="233"/>
        <end position="275"/>
    </location>
</feature>
<reference evidence="19 20" key="1">
    <citation type="journal article" date="2016" name="Nat. Commun.">
        <title>Thousands of microbial genomes shed light on interconnected biogeochemical processes in an aquifer system.</title>
        <authorList>
            <person name="Anantharaman K."/>
            <person name="Brown C.T."/>
            <person name="Hug L.A."/>
            <person name="Sharon I."/>
            <person name="Castelle C.J."/>
            <person name="Probst A.J."/>
            <person name="Thomas B.C."/>
            <person name="Singh A."/>
            <person name="Wilkins M.J."/>
            <person name="Karaoz U."/>
            <person name="Brodie E.L."/>
            <person name="Williams K.H."/>
            <person name="Hubbard S.S."/>
            <person name="Banfield J.F."/>
        </authorList>
    </citation>
    <scope>NUCLEOTIDE SEQUENCE [LARGE SCALE GENOMIC DNA]</scope>
</reference>
<dbReference type="Pfam" id="PF14622">
    <property type="entry name" value="Ribonucleas_3_3"/>
    <property type="match status" value="1"/>
</dbReference>
<dbReference type="FunFam" id="1.10.1520.10:FF:000001">
    <property type="entry name" value="Ribonuclease 3"/>
    <property type="match status" value="1"/>
</dbReference>
<evidence type="ECO:0000256" key="3">
    <source>
        <dbReference type="ARBA" id="ARBA00010183"/>
    </source>
</evidence>
<dbReference type="InterPro" id="IPR014720">
    <property type="entry name" value="dsRBD_dom"/>
</dbReference>
<dbReference type="Gene3D" id="3.30.160.20">
    <property type="match status" value="1"/>
</dbReference>
<dbReference type="GO" id="GO:0006397">
    <property type="term" value="P:mRNA processing"/>
    <property type="evidence" value="ECO:0007669"/>
    <property type="project" value="UniProtKB-UniRule"/>
</dbReference>
<evidence type="ECO:0000256" key="8">
    <source>
        <dbReference type="ARBA" id="ARBA00022694"/>
    </source>
</evidence>
<dbReference type="EC" id="3.1.26.3" evidence="15"/>
<gene>
    <name evidence="15" type="primary">rnc</name>
    <name evidence="19" type="ORF">A2625_05365</name>
</gene>
<dbReference type="GO" id="GO:0003725">
    <property type="term" value="F:double-stranded RNA binding"/>
    <property type="evidence" value="ECO:0007669"/>
    <property type="project" value="TreeGrafter"/>
</dbReference>
<dbReference type="PROSITE" id="PS00517">
    <property type="entry name" value="RNASE_3_1"/>
    <property type="match status" value="1"/>
</dbReference>
<keyword evidence="11 15" id="KW-0255">Endonuclease</keyword>
<dbReference type="InterPro" id="IPR011907">
    <property type="entry name" value="RNase_III"/>
</dbReference>
<dbReference type="EMBL" id="METM01000020">
    <property type="protein sequence ID" value="OGB89860.1"/>
    <property type="molecule type" value="Genomic_DNA"/>
</dbReference>
<evidence type="ECO:0000313" key="19">
    <source>
        <dbReference type="EMBL" id="OGB89860.1"/>
    </source>
</evidence>
<dbReference type="CDD" id="cd10845">
    <property type="entry name" value="DSRM_RNAse_III_family"/>
    <property type="match status" value="1"/>
</dbReference>
<dbReference type="GO" id="GO:0008033">
    <property type="term" value="P:tRNA processing"/>
    <property type="evidence" value="ECO:0007669"/>
    <property type="project" value="UniProtKB-KW"/>
</dbReference>
<evidence type="ECO:0000256" key="11">
    <source>
        <dbReference type="ARBA" id="ARBA00022759"/>
    </source>
</evidence>
<dbReference type="SUPFAM" id="SSF54768">
    <property type="entry name" value="dsRNA-binding domain-like"/>
    <property type="match status" value="1"/>
</dbReference>
<dbReference type="SMART" id="SM00535">
    <property type="entry name" value="RIBOc"/>
    <property type="match status" value="1"/>
</dbReference>
<dbReference type="HAMAP" id="MF_00104">
    <property type="entry name" value="RNase_III"/>
    <property type="match status" value="1"/>
</dbReference>